<dbReference type="GO" id="GO:0005975">
    <property type="term" value="P:carbohydrate metabolic process"/>
    <property type="evidence" value="ECO:0007669"/>
    <property type="project" value="InterPro"/>
</dbReference>
<dbReference type="InterPro" id="IPR005844">
    <property type="entry name" value="A-D-PHexomutase_a/b/a-I"/>
</dbReference>
<dbReference type="Proteomes" id="UP000326546">
    <property type="component" value="Chromosome"/>
</dbReference>
<dbReference type="GO" id="GO:0008973">
    <property type="term" value="F:phosphopentomutase activity"/>
    <property type="evidence" value="ECO:0007669"/>
    <property type="project" value="TreeGrafter"/>
</dbReference>
<dbReference type="InterPro" id="IPR005846">
    <property type="entry name" value="A-D-PHexomutase_a/b/a-III"/>
</dbReference>
<evidence type="ECO:0000256" key="3">
    <source>
        <dbReference type="ARBA" id="ARBA00022553"/>
    </source>
</evidence>
<reference evidence="12 13" key="1">
    <citation type="submission" date="2019-09" db="EMBL/GenBank/DDBJ databases">
        <title>Serinicoccus pratensis sp. nov., isolated from meadow soil.</title>
        <authorList>
            <person name="Zhang W."/>
        </authorList>
    </citation>
    <scope>NUCLEOTIDE SEQUENCE [LARGE SCALE GENOMIC DNA]</scope>
    <source>
        <strain evidence="12 13">W204</strain>
    </source>
</reference>
<gene>
    <name evidence="12" type="ORF">FY030_10645</name>
</gene>
<name>A0A5J6V7I9_9MICO</name>
<dbReference type="EMBL" id="CP044427">
    <property type="protein sequence ID" value="QFG69101.1"/>
    <property type="molecule type" value="Genomic_DNA"/>
</dbReference>
<organism evidence="12 13">
    <name type="scientific">Ornithinimicrobium pratense</name>
    <dbReference type="NCBI Taxonomy" id="2593973"/>
    <lineage>
        <taxon>Bacteria</taxon>
        <taxon>Bacillati</taxon>
        <taxon>Actinomycetota</taxon>
        <taxon>Actinomycetes</taxon>
        <taxon>Micrococcales</taxon>
        <taxon>Ornithinimicrobiaceae</taxon>
        <taxon>Ornithinimicrobium</taxon>
    </lineage>
</organism>
<dbReference type="InterPro" id="IPR016066">
    <property type="entry name" value="A-D-PHexomutase_CS"/>
</dbReference>
<dbReference type="AlphaFoldDB" id="A0A5J6V7I9"/>
<dbReference type="PRINTS" id="PR00509">
    <property type="entry name" value="PGMPMM"/>
</dbReference>
<keyword evidence="3" id="KW-0597">Phosphoprotein</keyword>
<evidence type="ECO:0000256" key="4">
    <source>
        <dbReference type="ARBA" id="ARBA00022723"/>
    </source>
</evidence>
<dbReference type="InterPro" id="IPR005843">
    <property type="entry name" value="A-D-PHexomutase_C"/>
</dbReference>
<evidence type="ECO:0000256" key="7">
    <source>
        <dbReference type="RuleBase" id="RU004326"/>
    </source>
</evidence>
<evidence type="ECO:0000256" key="6">
    <source>
        <dbReference type="ARBA" id="ARBA00023235"/>
    </source>
</evidence>
<dbReference type="InterPro" id="IPR005841">
    <property type="entry name" value="Alpha-D-phosphohexomutase_SF"/>
</dbReference>
<evidence type="ECO:0000256" key="2">
    <source>
        <dbReference type="ARBA" id="ARBA00010231"/>
    </source>
</evidence>
<dbReference type="KEGG" id="serw:FY030_10645"/>
<dbReference type="Gene3D" id="3.30.310.50">
    <property type="entry name" value="Alpha-D-phosphohexomutase, C-terminal domain"/>
    <property type="match status" value="1"/>
</dbReference>
<comment type="similarity">
    <text evidence="2 7">Belongs to the phosphohexose mutase family.</text>
</comment>
<evidence type="ECO:0000259" key="8">
    <source>
        <dbReference type="Pfam" id="PF00408"/>
    </source>
</evidence>
<protein>
    <submittedName>
        <fullName evidence="12">Phospho-sugar mutase</fullName>
    </submittedName>
</protein>
<feature type="domain" description="Alpha-D-phosphohexomutase alpha/beta/alpha" evidence="10">
    <location>
        <begin position="219"/>
        <end position="320"/>
    </location>
</feature>
<feature type="domain" description="Alpha-D-phosphohexomutase C-terminal" evidence="8">
    <location>
        <begin position="500"/>
        <end position="530"/>
    </location>
</feature>
<accession>A0A5J6V7I9</accession>
<dbReference type="OrthoDB" id="9806956at2"/>
<dbReference type="GO" id="GO:0006166">
    <property type="term" value="P:purine ribonucleoside salvage"/>
    <property type="evidence" value="ECO:0007669"/>
    <property type="project" value="TreeGrafter"/>
</dbReference>
<dbReference type="PANTHER" id="PTHR45745">
    <property type="entry name" value="PHOSPHOMANNOMUTASE 45A"/>
    <property type="match status" value="1"/>
</dbReference>
<dbReference type="Pfam" id="PF02880">
    <property type="entry name" value="PGM_PMM_III"/>
    <property type="match status" value="1"/>
</dbReference>
<dbReference type="RefSeq" id="WP_158061484.1">
    <property type="nucleotide sequence ID" value="NZ_CP044427.1"/>
</dbReference>
<dbReference type="GO" id="GO:0000287">
    <property type="term" value="F:magnesium ion binding"/>
    <property type="evidence" value="ECO:0007669"/>
    <property type="project" value="InterPro"/>
</dbReference>
<keyword evidence="13" id="KW-1185">Reference proteome</keyword>
<evidence type="ECO:0000313" key="12">
    <source>
        <dbReference type="EMBL" id="QFG69101.1"/>
    </source>
</evidence>
<dbReference type="Pfam" id="PF00408">
    <property type="entry name" value="PGM_PMM_IV"/>
    <property type="match status" value="1"/>
</dbReference>
<dbReference type="Gene3D" id="3.40.120.10">
    <property type="entry name" value="Alpha-D-Glucose-1,6-Bisphosphate, subunit A, domain 3"/>
    <property type="match status" value="3"/>
</dbReference>
<keyword evidence="4 7" id="KW-0479">Metal-binding</keyword>
<dbReference type="PROSITE" id="PS00710">
    <property type="entry name" value="PGM_PMM"/>
    <property type="match status" value="1"/>
</dbReference>
<comment type="cofactor">
    <cofactor evidence="1">
        <name>Mg(2+)</name>
        <dbReference type="ChEBI" id="CHEBI:18420"/>
    </cofactor>
</comment>
<dbReference type="Pfam" id="PF02878">
    <property type="entry name" value="PGM_PMM_I"/>
    <property type="match status" value="1"/>
</dbReference>
<evidence type="ECO:0000256" key="1">
    <source>
        <dbReference type="ARBA" id="ARBA00001946"/>
    </source>
</evidence>
<dbReference type="CDD" id="cd05799">
    <property type="entry name" value="PGM2"/>
    <property type="match status" value="1"/>
</dbReference>
<proteinExistence type="inferred from homology"/>
<feature type="domain" description="Alpha-D-phosphohexomutase alpha/beta/alpha" evidence="9">
    <location>
        <begin position="57"/>
        <end position="198"/>
    </location>
</feature>
<dbReference type="SUPFAM" id="SSF53738">
    <property type="entry name" value="Phosphoglucomutase, first 3 domains"/>
    <property type="match status" value="3"/>
</dbReference>
<dbReference type="InterPro" id="IPR036900">
    <property type="entry name" value="A-D-PHexomutase_C_sf"/>
</dbReference>
<evidence type="ECO:0000313" key="13">
    <source>
        <dbReference type="Proteomes" id="UP000326546"/>
    </source>
</evidence>
<dbReference type="SUPFAM" id="SSF55957">
    <property type="entry name" value="Phosphoglucomutase, C-terminal domain"/>
    <property type="match status" value="1"/>
</dbReference>
<evidence type="ECO:0000259" key="11">
    <source>
        <dbReference type="Pfam" id="PF02880"/>
    </source>
</evidence>
<keyword evidence="5 7" id="KW-0460">Magnesium</keyword>
<dbReference type="PANTHER" id="PTHR45745:SF1">
    <property type="entry name" value="PHOSPHOGLUCOMUTASE 2B-RELATED"/>
    <property type="match status" value="1"/>
</dbReference>
<feature type="domain" description="Alpha-D-phosphohexomutase alpha/beta/alpha" evidence="11">
    <location>
        <begin position="331"/>
        <end position="442"/>
    </location>
</feature>
<evidence type="ECO:0000256" key="5">
    <source>
        <dbReference type="ARBA" id="ARBA00022842"/>
    </source>
</evidence>
<dbReference type="Pfam" id="PF02879">
    <property type="entry name" value="PGM_PMM_II"/>
    <property type="match status" value="1"/>
</dbReference>
<dbReference type="InterPro" id="IPR005845">
    <property type="entry name" value="A-D-PHexomutase_a/b/a-II"/>
</dbReference>
<evidence type="ECO:0000259" key="9">
    <source>
        <dbReference type="Pfam" id="PF02878"/>
    </source>
</evidence>
<evidence type="ECO:0000259" key="10">
    <source>
        <dbReference type="Pfam" id="PF02879"/>
    </source>
</evidence>
<keyword evidence="6" id="KW-0413">Isomerase</keyword>
<sequence>MTDQPNREQLLHRARTWVGDDPDPRTRDELTVLVDRAGEGDEEAWLELADRFIGFLEFGTAGLRGALGAGPNRMNRAVVIRTAAGLTAYLRQQLGLAGEERGPIVVIGFDARHNSDVFAQDTAAVVTAAGGRALMLPRPLPTPVLAFAIQHLGADAGVMVTASHNPPQDNGYKVYLGDGSQIVPPADVDIAAQIARIRSVSQVAMTGEGWEPLGEEILDAYLDAAVAVLDPASPRQLQVVHTALHGVGSDVVRQAFHRAGFPAPHQVAEQAEPDPEFPTVAFPNPEEPGAIDAALALAQRVQPDLVIANDPDADRCALAVREGGGWRMLRGDEVGALLGRHVVDRGLATTERPVLARSIVSSRLLGAVAESAGLRGEETLTGFKWIGRVPGLAYGYEEALGYCVDPATVPDKDGVTAALLVAELAATLKAQGRTLTDMLDELALDHGVHQTDAFSVRVSHLGLIPPVMTRLRQDTPDELGGTPVSRMDDLALGEGGLPPTEGVRFYLADDTRVIVRPSGTEPKLKVYLEAIVPVAGPDGLPAARAEADRRLAAVRASMEGLTAV</sequence>
<dbReference type="InterPro" id="IPR016055">
    <property type="entry name" value="A-D-PHexomutase_a/b/a-I/II/III"/>
</dbReference>